<dbReference type="RefSeq" id="WP_249667732.1">
    <property type="nucleotide sequence ID" value="NZ_JAHBMK020000001.1"/>
</dbReference>
<organism evidence="1 2">
    <name type="scientific">Bacillus cabrialesii subsp. tritici</name>
    <dbReference type="NCBI Taxonomy" id="2944916"/>
    <lineage>
        <taxon>Bacteria</taxon>
        <taxon>Bacillati</taxon>
        <taxon>Bacillota</taxon>
        <taxon>Bacilli</taxon>
        <taxon>Bacillales</taxon>
        <taxon>Bacillaceae</taxon>
        <taxon>Bacillus</taxon>
        <taxon>Bacillus cabrialesii</taxon>
    </lineage>
</organism>
<evidence type="ECO:0000313" key="1">
    <source>
        <dbReference type="EMBL" id="MDO8225289.1"/>
    </source>
</evidence>
<reference evidence="1" key="1">
    <citation type="submission" date="2023-07" db="EMBL/GenBank/DDBJ databases">
        <title>Biological control against Fusarium languescens, the causal agent of wilt in Jalapeno peppers, by a novel bacterial subspecies: Bacillus cabrialesii subsp. tritici TSO2.</title>
        <authorList>
            <person name="Montoya-Martinez A.C."/>
            <person name="Figueroa-Brambila K.M."/>
            <person name="Escalante-Beltran A."/>
            <person name="Lopez-Montoya N.D."/>
            <person name="Valenzuela-Ruiz V."/>
            <person name="Parra-Cota F.I."/>
            <person name="Estrada Alvarado M.I."/>
            <person name="De Los Santos Villalobos S."/>
        </authorList>
    </citation>
    <scope>NUCLEOTIDE SEQUENCE</scope>
    <source>
        <strain evidence="1">TSO2</strain>
    </source>
</reference>
<gene>
    <name evidence="1" type="ORF">KHP33_010585</name>
</gene>
<accession>A0ABT9DKR1</accession>
<name>A0ABT9DKR1_9BACI</name>
<dbReference type="Proteomes" id="UP001177121">
    <property type="component" value="Unassembled WGS sequence"/>
</dbReference>
<evidence type="ECO:0000313" key="2">
    <source>
        <dbReference type="Proteomes" id="UP001177121"/>
    </source>
</evidence>
<protein>
    <submittedName>
        <fullName evidence="1">Uncharacterized protein</fullName>
    </submittedName>
</protein>
<comment type="caution">
    <text evidence="1">The sequence shown here is derived from an EMBL/GenBank/DDBJ whole genome shotgun (WGS) entry which is preliminary data.</text>
</comment>
<sequence length="47" mass="5369">MLKEFTGNHFDFIATDRVEGDTYKNHSLVIEKNPGCGDVEIKGKIWD</sequence>
<dbReference type="EMBL" id="JAHBMK020000001">
    <property type="protein sequence ID" value="MDO8225289.1"/>
    <property type="molecule type" value="Genomic_DNA"/>
</dbReference>
<proteinExistence type="predicted"/>
<keyword evidence="2" id="KW-1185">Reference proteome</keyword>